<dbReference type="Pfam" id="PF00067">
    <property type="entry name" value="p450"/>
    <property type="match status" value="1"/>
</dbReference>
<dbReference type="InterPro" id="IPR002397">
    <property type="entry name" value="Cyt_P450_B"/>
</dbReference>
<dbReference type="PANTHER" id="PTHR46696:SF4">
    <property type="entry name" value="BIOTIN BIOSYNTHESIS CYTOCHROME P450"/>
    <property type="match status" value="1"/>
</dbReference>
<reference evidence="2 3" key="1">
    <citation type="journal article" date="2019" name="Int. J. Syst. Evol. Microbiol.">
        <title>The Global Catalogue of Microorganisms (GCM) 10K type strain sequencing project: providing services to taxonomists for standard genome sequencing and annotation.</title>
        <authorList>
            <consortium name="The Broad Institute Genomics Platform"/>
            <consortium name="The Broad Institute Genome Sequencing Center for Infectious Disease"/>
            <person name="Wu L."/>
            <person name="Ma J."/>
        </authorList>
    </citation>
    <scope>NUCLEOTIDE SEQUENCE [LARGE SCALE GENOMIC DNA]</scope>
    <source>
        <strain evidence="2 3">JCM 3380</strain>
    </source>
</reference>
<evidence type="ECO:0000313" key="2">
    <source>
        <dbReference type="EMBL" id="GAA0247572.1"/>
    </source>
</evidence>
<dbReference type="Gene3D" id="1.10.630.10">
    <property type="entry name" value="Cytochrome P450"/>
    <property type="match status" value="1"/>
</dbReference>
<proteinExistence type="inferred from homology"/>
<dbReference type="InterPro" id="IPR001128">
    <property type="entry name" value="Cyt_P450"/>
</dbReference>
<evidence type="ECO:0000313" key="3">
    <source>
        <dbReference type="Proteomes" id="UP001500416"/>
    </source>
</evidence>
<comment type="caution">
    <text evidence="2">The sequence shown here is derived from an EMBL/GenBank/DDBJ whole genome shotgun (WGS) entry which is preliminary data.</text>
</comment>
<dbReference type="PANTHER" id="PTHR46696">
    <property type="entry name" value="P450, PUTATIVE (EUROFUNG)-RELATED"/>
    <property type="match status" value="1"/>
</dbReference>
<organism evidence="2 3">
    <name type="scientific">Saccharothrix mutabilis subsp. mutabilis</name>
    <dbReference type="NCBI Taxonomy" id="66855"/>
    <lineage>
        <taxon>Bacteria</taxon>
        <taxon>Bacillati</taxon>
        <taxon>Actinomycetota</taxon>
        <taxon>Actinomycetes</taxon>
        <taxon>Pseudonocardiales</taxon>
        <taxon>Pseudonocardiaceae</taxon>
        <taxon>Saccharothrix</taxon>
    </lineage>
</organism>
<evidence type="ECO:0000256" key="1">
    <source>
        <dbReference type="ARBA" id="ARBA00010617"/>
    </source>
</evidence>
<gene>
    <name evidence="2" type="ORF">GCM10010492_54090</name>
</gene>
<sequence length="422" mass="45738">MDPASETWLDLDLTDPAAFVDNDPHAYWRVVRARAPVHWRPGVGRRPGFWVVARHADVRAAYSDHESLISSRGTVLDVLLRGEDSAGGRMLAVTDRPRHPALRRVLGRAFSPRVLDEVVRAVRARTDRLVAAVARGAEFDFAADVADRVPMNTICDLLSIPDGDRPALLRWNKAALSSDGAQVDPYGAVEARNEIVRYLTELARARRARPGDDVISAIAAAEVRGRRLPLEDVALNCYSLVLGGDESSRVSAICAVKALAEHPGQWRALRDGGVGLDTAVEEVLRWATPAMHFARTAARDVVIGGRQVRAGDVVTLWNTSANDDEAVFDRPRRFDLGRTPNRHLSLGHGAHFCLGAFLGRAELRALLAALRESVAEVDLRGEPTPIHSTFLRGYSALPVSFTPRRTPRATGAAGAAVGAGPA</sequence>
<dbReference type="RefSeq" id="WP_343936717.1">
    <property type="nucleotide sequence ID" value="NZ_BAAABU010000015.1"/>
</dbReference>
<dbReference type="PRINTS" id="PR00359">
    <property type="entry name" value="BP450"/>
</dbReference>
<keyword evidence="3" id="KW-1185">Reference proteome</keyword>
<dbReference type="Proteomes" id="UP001500416">
    <property type="component" value="Unassembled WGS sequence"/>
</dbReference>
<name>A0ABN0UE32_9PSEU</name>
<accession>A0ABN0UE32</accession>
<dbReference type="InterPro" id="IPR036396">
    <property type="entry name" value="Cyt_P450_sf"/>
</dbReference>
<comment type="similarity">
    <text evidence="1">Belongs to the cytochrome P450 family.</text>
</comment>
<dbReference type="CDD" id="cd11033">
    <property type="entry name" value="CYP142-like"/>
    <property type="match status" value="1"/>
</dbReference>
<dbReference type="SUPFAM" id="SSF48264">
    <property type="entry name" value="Cytochrome P450"/>
    <property type="match status" value="1"/>
</dbReference>
<protein>
    <submittedName>
        <fullName evidence="2">Cytochrome P450</fullName>
    </submittedName>
</protein>
<dbReference type="EMBL" id="BAAABU010000015">
    <property type="protein sequence ID" value="GAA0247572.1"/>
    <property type="molecule type" value="Genomic_DNA"/>
</dbReference>